<keyword evidence="2" id="KW-1185">Reference proteome</keyword>
<dbReference type="Proteomes" id="UP000504603">
    <property type="component" value="Unplaced"/>
</dbReference>
<proteinExistence type="predicted"/>
<dbReference type="KEGG" id="mcha:111025110"/>
<evidence type="ECO:0000313" key="3">
    <source>
        <dbReference type="RefSeq" id="XP_022158651.1"/>
    </source>
</evidence>
<evidence type="ECO:0000256" key="1">
    <source>
        <dbReference type="SAM" id="MobiDB-lite"/>
    </source>
</evidence>
<feature type="compositionally biased region" description="Basic and acidic residues" evidence="1">
    <location>
        <begin position="120"/>
        <end position="131"/>
    </location>
</feature>
<reference evidence="3" key="1">
    <citation type="submission" date="2025-08" db="UniProtKB">
        <authorList>
            <consortium name="RefSeq"/>
        </authorList>
    </citation>
    <scope>IDENTIFICATION</scope>
    <source>
        <strain evidence="3">OHB3-1</strain>
    </source>
</reference>
<sequence>MDHVETYESLMDFHAYPDAMKCRAFSFAAQQKTQHPAQYLLTIRQEAGESLRNYVRRFLAAQITVSCNKEFASRVHQEQLKWSFVKKPKFTIKASIELARKFMQANNLIQSWENPSRASSTHERRGRDNSRRSPQRQRQYDRNSRPKQKQKYGRPERYDRFTPLNVSVAKIFANIQDSKLNLLTEPNPMSRDPEKHNRLKFCHFHKDHGHDTSDCYDLKRQIEGLIHKGYFKKHKRRAPSR</sequence>
<dbReference type="AlphaFoldDB" id="A0A6J1E1K0"/>
<dbReference type="OrthoDB" id="1740536at2759"/>
<dbReference type="PANTHER" id="PTHR33223:SF10">
    <property type="entry name" value="AMINOTRANSFERASE-LIKE PLANT MOBILE DOMAIN-CONTAINING PROTEIN"/>
    <property type="match status" value="1"/>
</dbReference>
<organism evidence="2 3">
    <name type="scientific">Momordica charantia</name>
    <name type="common">Bitter gourd</name>
    <name type="synonym">Balsam pear</name>
    <dbReference type="NCBI Taxonomy" id="3673"/>
    <lineage>
        <taxon>Eukaryota</taxon>
        <taxon>Viridiplantae</taxon>
        <taxon>Streptophyta</taxon>
        <taxon>Embryophyta</taxon>
        <taxon>Tracheophyta</taxon>
        <taxon>Spermatophyta</taxon>
        <taxon>Magnoliopsida</taxon>
        <taxon>eudicotyledons</taxon>
        <taxon>Gunneridae</taxon>
        <taxon>Pentapetalae</taxon>
        <taxon>rosids</taxon>
        <taxon>fabids</taxon>
        <taxon>Cucurbitales</taxon>
        <taxon>Cucurbitaceae</taxon>
        <taxon>Momordiceae</taxon>
        <taxon>Momordica</taxon>
    </lineage>
</organism>
<name>A0A6J1E1K0_MOMCH</name>
<evidence type="ECO:0000313" key="2">
    <source>
        <dbReference type="Proteomes" id="UP000504603"/>
    </source>
</evidence>
<dbReference type="PANTHER" id="PTHR33223">
    <property type="entry name" value="CCHC-TYPE DOMAIN-CONTAINING PROTEIN"/>
    <property type="match status" value="1"/>
</dbReference>
<feature type="region of interest" description="Disordered" evidence="1">
    <location>
        <begin position="112"/>
        <end position="159"/>
    </location>
</feature>
<gene>
    <name evidence="3" type="primary">LOC111025110</name>
</gene>
<dbReference type="GeneID" id="111025110"/>
<dbReference type="RefSeq" id="XP_022158651.1">
    <property type="nucleotide sequence ID" value="XM_022302959.1"/>
</dbReference>
<accession>A0A6J1E1K0</accession>
<protein>
    <submittedName>
        <fullName evidence="3">Uncharacterized protein LOC111025110</fullName>
    </submittedName>
</protein>